<proteinExistence type="predicted"/>
<protein>
    <submittedName>
        <fullName evidence="1">Uncharacterized protein</fullName>
    </submittedName>
</protein>
<dbReference type="Proteomes" id="UP000215914">
    <property type="component" value="Unassembled WGS sequence"/>
</dbReference>
<keyword evidence="2" id="KW-1185">Reference proteome</keyword>
<organism evidence="1 2">
    <name type="scientific">Helianthus annuus</name>
    <name type="common">Common sunflower</name>
    <dbReference type="NCBI Taxonomy" id="4232"/>
    <lineage>
        <taxon>Eukaryota</taxon>
        <taxon>Viridiplantae</taxon>
        <taxon>Streptophyta</taxon>
        <taxon>Embryophyta</taxon>
        <taxon>Tracheophyta</taxon>
        <taxon>Spermatophyta</taxon>
        <taxon>Magnoliopsida</taxon>
        <taxon>eudicotyledons</taxon>
        <taxon>Gunneridae</taxon>
        <taxon>Pentapetalae</taxon>
        <taxon>asterids</taxon>
        <taxon>campanulids</taxon>
        <taxon>Asterales</taxon>
        <taxon>Asteraceae</taxon>
        <taxon>Asteroideae</taxon>
        <taxon>Heliantheae alliance</taxon>
        <taxon>Heliantheae</taxon>
        <taxon>Helianthus</taxon>
    </lineage>
</organism>
<reference evidence="1" key="1">
    <citation type="journal article" date="2017" name="Nature">
        <title>The sunflower genome provides insights into oil metabolism, flowering and Asterid evolution.</title>
        <authorList>
            <person name="Badouin H."/>
            <person name="Gouzy J."/>
            <person name="Grassa C.J."/>
            <person name="Murat F."/>
            <person name="Staton S.E."/>
            <person name="Cottret L."/>
            <person name="Lelandais-Briere C."/>
            <person name="Owens G.L."/>
            <person name="Carrere S."/>
            <person name="Mayjonade B."/>
            <person name="Legrand L."/>
            <person name="Gill N."/>
            <person name="Kane N.C."/>
            <person name="Bowers J.E."/>
            <person name="Hubner S."/>
            <person name="Bellec A."/>
            <person name="Berard A."/>
            <person name="Berges H."/>
            <person name="Blanchet N."/>
            <person name="Boniface M.C."/>
            <person name="Brunel D."/>
            <person name="Catrice O."/>
            <person name="Chaidir N."/>
            <person name="Claudel C."/>
            <person name="Donnadieu C."/>
            <person name="Faraut T."/>
            <person name="Fievet G."/>
            <person name="Helmstetter N."/>
            <person name="King M."/>
            <person name="Knapp S.J."/>
            <person name="Lai Z."/>
            <person name="Le Paslier M.C."/>
            <person name="Lippi Y."/>
            <person name="Lorenzon L."/>
            <person name="Mandel J.R."/>
            <person name="Marage G."/>
            <person name="Marchand G."/>
            <person name="Marquand E."/>
            <person name="Bret-Mestries E."/>
            <person name="Morien E."/>
            <person name="Nambeesan S."/>
            <person name="Nguyen T."/>
            <person name="Pegot-Espagnet P."/>
            <person name="Pouilly N."/>
            <person name="Raftis F."/>
            <person name="Sallet E."/>
            <person name="Schiex T."/>
            <person name="Thomas J."/>
            <person name="Vandecasteele C."/>
            <person name="Vares D."/>
            <person name="Vear F."/>
            <person name="Vautrin S."/>
            <person name="Crespi M."/>
            <person name="Mangin B."/>
            <person name="Burke J.M."/>
            <person name="Salse J."/>
            <person name="Munos S."/>
            <person name="Vincourt P."/>
            <person name="Rieseberg L.H."/>
            <person name="Langlade N.B."/>
        </authorList>
    </citation>
    <scope>NUCLEOTIDE SEQUENCE</scope>
    <source>
        <tissue evidence="1">Leaves</tissue>
    </source>
</reference>
<name>A0A9K3H3K5_HELAN</name>
<comment type="caution">
    <text evidence="1">The sequence shown here is derived from an EMBL/GenBank/DDBJ whole genome shotgun (WGS) entry which is preliminary data.</text>
</comment>
<sequence>MFVIALLHHFATKNSMGKTLSQLPYCYRPATTYIFYDRIIATTKTIENITTWQRGIECCDQKNNQI</sequence>
<reference evidence="1" key="2">
    <citation type="submission" date="2020-06" db="EMBL/GenBank/DDBJ databases">
        <title>Helianthus annuus Genome sequencing and assembly Release 2.</title>
        <authorList>
            <person name="Gouzy J."/>
            <person name="Langlade N."/>
            <person name="Munos S."/>
        </authorList>
    </citation>
    <scope>NUCLEOTIDE SEQUENCE</scope>
    <source>
        <tissue evidence="1">Leaves</tissue>
    </source>
</reference>
<dbReference type="EMBL" id="MNCJ02000330">
    <property type="protein sequence ID" value="KAF5765131.1"/>
    <property type="molecule type" value="Genomic_DNA"/>
</dbReference>
<evidence type="ECO:0000313" key="2">
    <source>
        <dbReference type="Proteomes" id="UP000215914"/>
    </source>
</evidence>
<dbReference type="Gramene" id="mRNA:HanXRQr2_Chr15g0700141">
    <property type="protein sequence ID" value="CDS:HanXRQr2_Chr15g0700141.1"/>
    <property type="gene ID" value="HanXRQr2_Chr15g0700141"/>
</dbReference>
<evidence type="ECO:0000313" key="1">
    <source>
        <dbReference type="EMBL" id="KAF5765131.1"/>
    </source>
</evidence>
<dbReference type="AlphaFoldDB" id="A0A9K3H3K5"/>
<accession>A0A9K3H3K5</accession>
<gene>
    <name evidence="1" type="ORF">HanXRQr2_Chr15g0700141</name>
</gene>